<dbReference type="AlphaFoldDB" id="A0A8I5QKU5"/>
<dbReference type="HGNC" id="HGNC:11957">
    <property type="gene designation" value="MED12"/>
</dbReference>
<reference evidence="2 3" key="3">
    <citation type="journal article" date="2005" name="Nature">
        <title>The DNA sequence of the human X chromosome.</title>
        <authorList>
            <person name="Ross M.T."/>
            <person name="Grafham D.V."/>
            <person name="Coffey A.J."/>
            <person name="Scherer S."/>
            <person name="McLay K."/>
            <person name="Muzny D."/>
            <person name="Platzer M."/>
            <person name="Howell G.R."/>
            <person name="Burrows C."/>
            <person name="Bird C.P."/>
            <person name="Frankish A."/>
            <person name="Lovell F.L."/>
            <person name="Howe K.L."/>
            <person name="Ashurst J.L."/>
            <person name="Fulton R.S."/>
            <person name="Sudbrak R."/>
            <person name="Wen G."/>
            <person name="Jones M.C."/>
            <person name="Hurles M.E."/>
            <person name="Andrews T.D."/>
            <person name="Scott C.E."/>
            <person name="Searle S."/>
            <person name="Ramser J."/>
            <person name="Whittaker A."/>
            <person name="Deadman R."/>
            <person name="Carter N.P."/>
            <person name="Hunt S.E."/>
            <person name="Chen R."/>
            <person name="Cree A."/>
            <person name="Gunaratne P."/>
            <person name="Havlak P."/>
            <person name="Hodgson A."/>
            <person name="Metzker M.L."/>
            <person name="Richards S."/>
            <person name="Scott G."/>
            <person name="Steffen D."/>
            <person name="Sodergren E."/>
            <person name="Wheeler D.A."/>
            <person name="Worley K.C."/>
            <person name="Ainscough R."/>
            <person name="Ambrose K.D."/>
            <person name="Ansari-Lari M.A."/>
            <person name="Aradhya S."/>
            <person name="Ashwell R.I."/>
            <person name="Babbage A.K."/>
            <person name="Bagguley C.L."/>
            <person name="Ballabio A."/>
            <person name="Banerjee R."/>
            <person name="Barker G.E."/>
            <person name="Barlow K.F."/>
            <person name="Barrett I.P."/>
            <person name="Bates K.N."/>
            <person name="Beare D.M."/>
            <person name="Beasley H."/>
            <person name="Beasley O."/>
            <person name="Beck A."/>
            <person name="Bethel G."/>
            <person name="Blechschmidt K."/>
            <person name="Brady N."/>
            <person name="Bray-Allen S."/>
            <person name="Bridgeman A.M."/>
            <person name="Brown A.J."/>
            <person name="Brown M.J."/>
            <person name="Bonnin D."/>
            <person name="Bruford E.A."/>
            <person name="Buhay C."/>
            <person name="Burch P."/>
            <person name="Burford D."/>
            <person name="Burgess J."/>
            <person name="Burrill W."/>
            <person name="Burton J."/>
            <person name="Bye J.M."/>
            <person name="Carder C."/>
            <person name="Carrel L."/>
            <person name="Chako J."/>
            <person name="Chapman J.C."/>
            <person name="Chavez D."/>
            <person name="Chen E."/>
            <person name="Chen G."/>
            <person name="Chen Y."/>
            <person name="Chen Z."/>
            <person name="Chinault C."/>
            <person name="Ciccodicola A."/>
            <person name="Clark S.Y."/>
            <person name="Clarke G."/>
            <person name="Clee C.M."/>
            <person name="Clegg S."/>
            <person name="Clerc-Blankenburg K."/>
            <person name="Clifford K."/>
            <person name="Cobley V."/>
            <person name="Cole C.G."/>
            <person name="Conquer J.S."/>
            <person name="Corby N."/>
            <person name="Connor R.E."/>
            <person name="David R."/>
            <person name="Davies J."/>
            <person name="Davis C."/>
            <person name="Davis J."/>
            <person name="Delgado O."/>
            <person name="Deshazo D."/>
            <person name="Dhami P."/>
            <person name="Ding Y."/>
            <person name="Dinh H."/>
            <person name="Dodsworth S."/>
            <person name="Draper H."/>
            <person name="Dugan-Rocha S."/>
            <person name="Dunham A."/>
            <person name="Dunn M."/>
            <person name="Durbin K.J."/>
            <person name="Dutta I."/>
            <person name="Eades T."/>
            <person name="Ellwood M."/>
            <person name="Emery-Cohen A."/>
            <person name="Errington H."/>
            <person name="Evans K.L."/>
            <person name="Faulkner L."/>
            <person name="Francis F."/>
            <person name="Frankland J."/>
            <person name="Fraser A.E."/>
            <person name="Galgoczy P."/>
            <person name="Gilbert J."/>
            <person name="Gill R."/>
            <person name="Glockner G."/>
            <person name="Gregory S.G."/>
            <person name="Gribble S."/>
            <person name="Griffiths C."/>
            <person name="Grocock R."/>
            <person name="Gu Y."/>
            <person name="Gwilliam R."/>
            <person name="Hamilton C."/>
            <person name="Hart E.A."/>
            <person name="Hawes A."/>
            <person name="Heath P.D."/>
            <person name="Heitmann K."/>
            <person name="Hennig S."/>
            <person name="Hernandez J."/>
            <person name="Hinzmann B."/>
            <person name="Ho S."/>
            <person name="Hoffs M."/>
            <person name="Howden P.J."/>
            <person name="Huckle E.J."/>
            <person name="Hume J."/>
            <person name="Hunt P.J."/>
            <person name="Hunt A.R."/>
            <person name="Isherwood J."/>
            <person name="Jacob L."/>
            <person name="Johnson D."/>
            <person name="Jones S."/>
            <person name="de Jong P.J."/>
            <person name="Joseph S.S."/>
            <person name="Keenan S."/>
            <person name="Kelly S."/>
            <person name="Kershaw J.K."/>
            <person name="Khan Z."/>
            <person name="Kioschis P."/>
            <person name="Klages S."/>
            <person name="Knights A.J."/>
            <person name="Kosiura A."/>
            <person name="Kovar-Smith C."/>
            <person name="Laird G.K."/>
            <person name="Langford C."/>
            <person name="Lawlor S."/>
            <person name="Leversha M."/>
            <person name="Lewis L."/>
            <person name="Liu W."/>
            <person name="Lloyd C."/>
            <person name="Lloyd D.M."/>
            <person name="Loulseged H."/>
            <person name="Loveland J.E."/>
            <person name="Lovell J.D."/>
            <person name="Lozado R."/>
            <person name="Lu J."/>
            <person name="Lyne R."/>
            <person name="Ma J."/>
            <person name="Maheshwari M."/>
            <person name="Matthews L.H."/>
            <person name="McDowall J."/>
            <person name="McLaren S."/>
            <person name="McMurray A."/>
            <person name="Meidl P."/>
            <person name="Meitinger T."/>
            <person name="Milne S."/>
            <person name="Miner G."/>
            <person name="Mistry S.L."/>
            <person name="Morgan M."/>
            <person name="Morris S."/>
            <person name="Muller I."/>
            <person name="Mullikin J.C."/>
            <person name="Nguyen N."/>
            <person name="Nordsiek G."/>
            <person name="Nyakatura G."/>
            <person name="O'Dell C.N."/>
            <person name="Okwuonu G."/>
            <person name="Palmer S."/>
            <person name="Pandian R."/>
            <person name="Parker D."/>
            <person name="Parrish J."/>
            <person name="Pasternak S."/>
            <person name="Patel D."/>
            <person name="Pearce A.V."/>
            <person name="Pearson D.M."/>
            <person name="Pelan S.E."/>
            <person name="Perez L."/>
            <person name="Porter K.M."/>
            <person name="Ramsey Y."/>
            <person name="Reichwald K."/>
            <person name="Rhodes S."/>
            <person name="Ridler K.A."/>
            <person name="Schlessinger D."/>
            <person name="Schueler M.G."/>
            <person name="Sehra H.K."/>
            <person name="Shaw-Smith C."/>
            <person name="Shen H."/>
            <person name="Sheridan E.M."/>
            <person name="Shownkeen R."/>
            <person name="Skuce C.D."/>
            <person name="Smith M.L."/>
            <person name="Sotheran E.C."/>
            <person name="Steingruber H.E."/>
            <person name="Steward C.A."/>
            <person name="Storey R."/>
            <person name="Swann R.M."/>
            <person name="Swarbreck D."/>
            <person name="Tabor P.E."/>
            <person name="Taudien S."/>
            <person name="Taylor T."/>
            <person name="Teague B."/>
            <person name="Thomas K."/>
            <person name="Thorpe A."/>
            <person name="Timms K."/>
            <person name="Tracey A."/>
            <person name="Trevanion S."/>
            <person name="Tromans A.C."/>
            <person name="d'Urso M."/>
            <person name="Verduzco D."/>
            <person name="Villasana D."/>
            <person name="Waldron L."/>
            <person name="Wall M."/>
            <person name="Wang Q."/>
            <person name="Warren J."/>
            <person name="Warry G.L."/>
            <person name="Wei X."/>
            <person name="West A."/>
            <person name="Whitehead S.L."/>
            <person name="Whiteley M.N."/>
            <person name="Wilkinson J.E."/>
            <person name="Willey D.L."/>
            <person name="Williams G."/>
            <person name="Williams L."/>
            <person name="Williamson A."/>
            <person name="Williamson H."/>
            <person name="Wilming L."/>
            <person name="Woodmansey R.L."/>
            <person name="Wray P.W."/>
            <person name="Yen J."/>
            <person name="Zhang J."/>
            <person name="Zhou J."/>
            <person name="Zoghbi H."/>
            <person name="Zorilla S."/>
            <person name="Buck D."/>
            <person name="Reinhardt R."/>
            <person name="Poustka A."/>
            <person name="Rosenthal A."/>
            <person name="Lehrach H."/>
            <person name="Meindl A."/>
            <person name="Minx P.J."/>
            <person name="Hillier L.W."/>
            <person name="Willard H.F."/>
            <person name="Wilson R.K."/>
            <person name="Waterston R.H."/>
            <person name="Rice C.M."/>
            <person name="Vaudin M."/>
            <person name="Coulson A."/>
            <person name="Nelson D.L."/>
            <person name="Weinstock G."/>
            <person name="Sulston J.E."/>
            <person name="Durbin R."/>
            <person name="Hubbard T."/>
            <person name="Gibbs R.A."/>
            <person name="Beck S."/>
            <person name="Rogers J."/>
            <person name="Bentley D.R."/>
        </authorList>
    </citation>
    <scope>NUCLEOTIDE SEQUENCE [LARGE SCALE GENOMIC DNA]</scope>
</reference>
<dbReference type="SMR" id="A0A8I5QKU5"/>
<protein>
    <submittedName>
        <fullName evidence="2">Mediator complex subunit 12</fullName>
    </submittedName>
</protein>
<evidence type="ECO:0007829" key="4">
    <source>
        <dbReference type="PeptideAtlas" id="A0A8I5QKU5"/>
    </source>
</evidence>
<sequence>MAAFGILSYEHRPLKRPRLGPPDVYPQDPKQKEEKTTKRRFPASG</sequence>
<dbReference type="GeneTree" id="ENSGT00440000037505"/>
<reference evidence="2" key="2">
    <citation type="journal article" date="2004" name="Nature">
        <title>Finishing the euchromatic sequence of the human genome.</title>
        <authorList>
            <consortium name="International Human Genome Sequencing Consortium"/>
        </authorList>
    </citation>
    <scope>NUCLEOTIDE SEQUENCE [LARGE SCALE GENOMIC DNA]</scope>
</reference>
<dbReference type="Ensembl" id="ENST00000692864.1">
    <property type="protein sequence ID" value="ENSP00000510321.1"/>
    <property type="gene ID" value="ENSG00000184634.17"/>
</dbReference>
<reference evidence="2" key="4">
    <citation type="submission" date="2025-05" db="UniProtKB">
        <authorList>
            <consortium name="Ensembl"/>
        </authorList>
    </citation>
    <scope>IDENTIFICATION</scope>
</reference>
<gene>
    <name evidence="2" type="primary">MED12</name>
</gene>
<feature type="region of interest" description="Disordered" evidence="1">
    <location>
        <begin position="1"/>
        <end position="45"/>
    </location>
</feature>
<dbReference type="Ensembl" id="ENST00000689008.1">
    <property type="protein sequence ID" value="ENSP00000509134.1"/>
    <property type="gene ID" value="ENSG00000184634.17"/>
</dbReference>
<evidence type="ECO:0000313" key="2">
    <source>
        <dbReference type="Ensembl" id="ENSP00000509582.1"/>
    </source>
</evidence>
<dbReference type="OrthoDB" id="20828at2759"/>
<accession>A0A8I5QKU5</accession>
<evidence type="ECO:0007829" key="5">
    <source>
        <dbReference type="ProteomicsDB" id="A0A8I5QKU5"/>
    </source>
</evidence>
<name>A0A8I5QKU5_HUMAN</name>
<dbReference type="OpenTargets" id="ENSG00000184634"/>
<reference evidence="2" key="1">
    <citation type="journal article" date="2001" name="Nature">
        <title>Initial sequencing and analysis of the human genome.</title>
        <authorList>
            <consortium name="International Human Genome Sequencing Consortium"/>
            <person name="Lander E.S."/>
            <person name="Linton L.M."/>
            <person name="Birren B."/>
            <person name="Nusbaum C."/>
            <person name="Zody M.C."/>
            <person name="Baldwin J."/>
            <person name="Devon K."/>
            <person name="Dewar K."/>
            <person name="Doyle M."/>
            <person name="FitzHugh W."/>
            <person name="Funke R."/>
            <person name="Gage D."/>
            <person name="Harris K."/>
            <person name="Heaford A."/>
            <person name="Howland J."/>
            <person name="Kann L."/>
            <person name="Lehoczky J."/>
            <person name="LeVine R."/>
            <person name="McEwan P."/>
            <person name="McKernan K."/>
            <person name="Meldrim J."/>
            <person name="Mesirov J.P."/>
            <person name="Miranda C."/>
            <person name="Morris W."/>
            <person name="Naylor J."/>
            <person name="Raymond C."/>
            <person name="Rosetti M."/>
            <person name="Santos R."/>
            <person name="Sheridan A."/>
            <person name="Sougnez C."/>
            <person name="Stange-Thomann N."/>
            <person name="Stojanovic N."/>
            <person name="Subramanian A."/>
            <person name="Wyman D."/>
            <person name="Rogers J."/>
            <person name="Sulston J."/>
            <person name="Ainscough R."/>
            <person name="Beck S."/>
            <person name="Bentley D."/>
            <person name="Burton J."/>
            <person name="Clee C."/>
            <person name="Carter N."/>
            <person name="Coulson A."/>
            <person name="Deadman R."/>
            <person name="Deloukas P."/>
            <person name="Dunham A."/>
            <person name="Dunham I."/>
            <person name="Durbin R."/>
            <person name="French L."/>
            <person name="Grafham D."/>
            <person name="Gregory S."/>
            <person name="Hubbard T."/>
            <person name="Humphray S."/>
            <person name="Hunt A."/>
            <person name="Jones M."/>
            <person name="Lloyd C."/>
            <person name="McMurray A."/>
            <person name="Matthews L."/>
            <person name="Mercer S."/>
            <person name="Milne S."/>
            <person name="Mullikin J.C."/>
            <person name="Mungall A."/>
            <person name="Plumb R."/>
            <person name="Ross M."/>
            <person name="Shownkeen R."/>
            <person name="Sims S."/>
            <person name="Waterston R.H."/>
            <person name="Wilson R.K."/>
            <person name="Hillier L.W."/>
            <person name="McPherson J.D."/>
            <person name="Marra M.A."/>
            <person name="Mardis E.R."/>
            <person name="Fulton L.A."/>
            <person name="Chinwalla A.T."/>
            <person name="Pepin K.H."/>
            <person name="Gish W.R."/>
            <person name="Chissoe S.L."/>
            <person name="Wendl M.C."/>
            <person name="Delehaunty K.D."/>
            <person name="Miner T.L."/>
            <person name="Delehaunty A."/>
            <person name="Kramer J.B."/>
            <person name="Cook L.L."/>
            <person name="Fulton R.S."/>
            <person name="Johnson D.L."/>
            <person name="Minx P.J."/>
            <person name="Clifton S.W."/>
            <person name="Hawkins T."/>
            <person name="Branscomb E."/>
            <person name="Predki P."/>
            <person name="Richardson P."/>
            <person name="Wenning S."/>
            <person name="Slezak T."/>
            <person name="Doggett N."/>
            <person name="Cheng J.F."/>
            <person name="Olsen A."/>
            <person name="Lucas S."/>
            <person name="Elkin C."/>
            <person name="Uberbacher E."/>
            <person name="Frazier M."/>
            <person name="Gibbs R.A."/>
            <person name="Muzny D.M."/>
            <person name="Scherer S.E."/>
            <person name="Bouck J.B."/>
            <person name="Sodergren E.J."/>
            <person name="Worley K.C."/>
            <person name="Rives C.M."/>
            <person name="Gorrell J.H."/>
            <person name="Metzker M.L."/>
            <person name="Naylor S.L."/>
            <person name="Kucherlapati R.S."/>
            <person name="Nelson D.L."/>
            <person name="Weinstock G.M."/>
            <person name="Sakaki Y."/>
            <person name="Fujiyama A."/>
            <person name="Hattori M."/>
            <person name="Yada T."/>
            <person name="Toyoda A."/>
            <person name="Itoh T."/>
            <person name="Kawagoe C."/>
            <person name="Watanabe H."/>
            <person name="Totoki Y."/>
            <person name="Taylor T."/>
            <person name="Weissenbach J."/>
            <person name="Heilig R."/>
            <person name="Saurin W."/>
            <person name="Artiguenave F."/>
            <person name="Brottier P."/>
            <person name="Bruls T."/>
            <person name="Pelletier E."/>
            <person name="Robert C."/>
            <person name="Wincker P."/>
            <person name="Smith D.R."/>
            <person name="Doucette-Stamm L."/>
            <person name="Rubenfield M."/>
            <person name="Weinstock K."/>
            <person name="Lee H.M."/>
            <person name="Dubois J."/>
            <person name="Rosenthal A."/>
            <person name="Platzer M."/>
            <person name="Nyakatura G."/>
            <person name="Taudien S."/>
            <person name="Rump A."/>
            <person name="Yang H."/>
            <person name="Yu J."/>
            <person name="Wang J."/>
            <person name="Huang G."/>
            <person name="Gu J."/>
            <person name="Hood L."/>
            <person name="Rowen L."/>
            <person name="Madan A."/>
            <person name="Qin S."/>
            <person name="Davis R.W."/>
            <person name="Federspiel N.A."/>
            <person name="Abola A.P."/>
            <person name="Proctor M.J."/>
            <person name="Myers R.M."/>
            <person name="Schmutz J."/>
            <person name="Dickson M."/>
            <person name="Grimwood J."/>
            <person name="Cox D.R."/>
            <person name="Olson M.V."/>
            <person name="Kaul R."/>
            <person name="Raymond C."/>
            <person name="Shimizu N."/>
            <person name="Kawasaki K."/>
            <person name="Minoshima S."/>
            <person name="Evans G.A."/>
            <person name="Athanasiou M."/>
            <person name="Schultz R."/>
            <person name="Roe B.A."/>
            <person name="Chen F."/>
            <person name="Pan H."/>
            <person name="Ramser J."/>
            <person name="Lehrach H."/>
            <person name="Reinhardt R."/>
            <person name="McCombie W.R."/>
            <person name="de la Bastide M."/>
            <person name="Dedhia N."/>
            <person name="Blocker H."/>
            <person name="Hornischer K."/>
            <person name="Nordsiek G."/>
            <person name="Agarwala R."/>
            <person name="Aravind L."/>
            <person name="Bailey J.A."/>
            <person name="Bateman A."/>
            <person name="Batzoglou S."/>
            <person name="Birney E."/>
            <person name="Bork P."/>
            <person name="Brown D.G."/>
            <person name="Burge C.B."/>
            <person name="Cerutti L."/>
            <person name="Chen H.C."/>
            <person name="Church D."/>
            <person name="Clamp M."/>
            <person name="Copley R.R."/>
            <person name="Doerks T."/>
            <person name="Eddy S.R."/>
            <person name="Eichler E.E."/>
            <person name="Furey T.S."/>
            <person name="Galagan J."/>
            <person name="Gilbert J.G."/>
            <person name="Harmon C."/>
            <person name="Hayashizaki Y."/>
            <person name="Haussler D."/>
            <person name="Hermjakob H."/>
            <person name="Hokamp K."/>
            <person name="Jang W."/>
            <person name="Johnson L.S."/>
            <person name="Jones T.A."/>
            <person name="Kasif S."/>
            <person name="Kaspryzk A."/>
            <person name="Kennedy S."/>
            <person name="Kent W.J."/>
            <person name="Kitts P."/>
            <person name="Koonin E.V."/>
            <person name="Korf I."/>
            <person name="Kulp D."/>
            <person name="Lancet D."/>
            <person name="Lowe T.M."/>
            <person name="McLysaght A."/>
            <person name="Mikkelsen T."/>
            <person name="Moran J.V."/>
            <person name="Mulder N."/>
            <person name="Pollara V.J."/>
            <person name="Ponting C.P."/>
            <person name="Schuler G."/>
            <person name="Schultz J."/>
            <person name="Slater G."/>
            <person name="Smit A.F."/>
            <person name="Stupka E."/>
            <person name="Szustakowski J."/>
            <person name="Thierry-Mieg D."/>
            <person name="Thierry-Mieg J."/>
            <person name="Wagner L."/>
            <person name="Wallis J."/>
            <person name="Wheeler R."/>
            <person name="Williams A."/>
            <person name="Wolf Y.I."/>
            <person name="Wolfe K.H."/>
            <person name="Yang S.P."/>
            <person name="Yeh R.F."/>
            <person name="Collins F."/>
            <person name="Guyer M.S."/>
            <person name="Peterson J."/>
            <person name="Felsenfeld A."/>
            <person name="Wetterstrand K.A."/>
            <person name="Patrinos A."/>
            <person name="Morgan M.J."/>
            <person name="de Jong P."/>
            <person name="Catanese J.J."/>
            <person name="Osoegawa K."/>
            <person name="Shizuya H."/>
            <person name="Choi S."/>
            <person name="Chen Y.J."/>
        </authorList>
    </citation>
    <scope>NUCLEOTIDE SEQUENCE [LARGE SCALE GENOMIC DNA]</scope>
</reference>
<dbReference type="Proteomes" id="UP000005640">
    <property type="component" value="Chromosome X"/>
</dbReference>
<dbReference type="Ensembl" id="ENST00000686548.1">
    <property type="protein sequence ID" value="ENSP00000509582.1"/>
    <property type="gene ID" value="ENSG00000184634.17"/>
</dbReference>
<evidence type="ECO:0000313" key="3">
    <source>
        <dbReference type="Proteomes" id="UP000005640"/>
    </source>
</evidence>
<organism evidence="2 3">
    <name type="scientific">Homo sapiens</name>
    <name type="common">Human</name>
    <dbReference type="NCBI Taxonomy" id="9606"/>
    <lineage>
        <taxon>Eukaryota</taxon>
        <taxon>Metazoa</taxon>
        <taxon>Chordata</taxon>
        <taxon>Craniata</taxon>
        <taxon>Vertebrata</taxon>
        <taxon>Euteleostomi</taxon>
        <taxon>Mammalia</taxon>
        <taxon>Eutheria</taxon>
        <taxon>Euarchontoglires</taxon>
        <taxon>Primates</taxon>
        <taxon>Haplorrhini</taxon>
        <taxon>Catarrhini</taxon>
        <taxon>Hominidae</taxon>
        <taxon>Homo</taxon>
    </lineage>
</organism>
<keyword evidence="3" id="KW-1185">Reference proteome</keyword>
<dbReference type="EMBL" id="AL590764">
    <property type="status" value="NOT_ANNOTATED_CDS"/>
    <property type="molecule type" value="Genomic_DNA"/>
</dbReference>
<evidence type="ECO:0000256" key="1">
    <source>
        <dbReference type="SAM" id="MobiDB-lite"/>
    </source>
</evidence>
<proteinExistence type="evidence at protein level"/>
<keyword evidence="4 5" id="KW-1267">Proteomics identification</keyword>